<feature type="binding site" description="covalent" evidence="13">
    <location>
        <position position="38"/>
    </location>
    <ligand>
        <name>heme</name>
        <dbReference type="ChEBI" id="CHEBI:30413"/>
        <label>1</label>
    </ligand>
</feature>
<evidence type="ECO:0000256" key="13">
    <source>
        <dbReference type="PIRSR" id="PIRSR000013-1"/>
    </source>
</evidence>
<dbReference type="PIRSF" id="PIRSF000013">
    <property type="entry name" value="4_hem_cytochrm_NapC"/>
    <property type="match status" value="1"/>
</dbReference>
<keyword evidence="3 12" id="KW-0813">Transport</keyword>
<dbReference type="Gene3D" id="1.10.3820.10">
    <property type="entry name" value="Di-heme elbow motif domain"/>
    <property type="match status" value="1"/>
</dbReference>
<evidence type="ECO:0000256" key="14">
    <source>
        <dbReference type="PIRSR" id="PIRSR000013-2"/>
    </source>
</evidence>
<dbReference type="Proteomes" id="UP000503251">
    <property type="component" value="Chromosome"/>
</dbReference>
<evidence type="ECO:0000313" key="18">
    <source>
        <dbReference type="Proteomes" id="UP000434052"/>
    </source>
</evidence>
<evidence type="ECO:0000256" key="1">
    <source>
        <dbReference type="ARBA" id="ARBA00004162"/>
    </source>
</evidence>
<dbReference type="GO" id="GO:0005886">
    <property type="term" value="C:plasma membrane"/>
    <property type="evidence" value="ECO:0007669"/>
    <property type="project" value="UniProtKB-SubCell"/>
</dbReference>
<keyword evidence="11" id="KW-0472">Membrane</keyword>
<feature type="binding site" evidence="13">
    <location>
        <position position="85"/>
    </location>
    <ligand>
        <name>a menaquinol</name>
        <dbReference type="ChEBI" id="CHEBI:18151"/>
    </ligand>
</feature>
<dbReference type="GO" id="GO:0020037">
    <property type="term" value="F:heme binding"/>
    <property type="evidence" value="ECO:0007669"/>
    <property type="project" value="InterPro"/>
</dbReference>
<feature type="binding site" description="covalent" evidence="13">
    <location>
        <position position="41"/>
    </location>
    <ligand>
        <name>heme</name>
        <dbReference type="ChEBI" id="CHEBI:30413"/>
        <label>1</label>
    </ligand>
</feature>
<organism evidence="17 18">
    <name type="scientific">Oceanidesulfovibrio marinus</name>
    <dbReference type="NCBI Taxonomy" id="370038"/>
    <lineage>
        <taxon>Bacteria</taxon>
        <taxon>Pseudomonadati</taxon>
        <taxon>Thermodesulfobacteriota</taxon>
        <taxon>Desulfovibrionia</taxon>
        <taxon>Desulfovibrionales</taxon>
        <taxon>Desulfovibrionaceae</taxon>
        <taxon>Oceanidesulfovibrio</taxon>
    </lineage>
</organism>
<evidence type="ECO:0000256" key="12">
    <source>
        <dbReference type="PIRNR" id="PIRNR000013"/>
    </source>
</evidence>
<dbReference type="EMBL" id="QMIF01000016">
    <property type="protein sequence ID" value="TVM31389.1"/>
    <property type="molecule type" value="Genomic_DNA"/>
</dbReference>
<comment type="cofactor">
    <cofactor evidence="13">
        <name>heme</name>
        <dbReference type="ChEBI" id="CHEBI:30413"/>
    </cofactor>
    <text evidence="13">Binds 4 heme groups per subunit.</text>
</comment>
<keyword evidence="9" id="KW-1133">Transmembrane helix</keyword>
<dbReference type="GO" id="GO:0046872">
    <property type="term" value="F:metal ion binding"/>
    <property type="evidence" value="ECO:0007669"/>
    <property type="project" value="UniProtKB-KW"/>
</dbReference>
<proteinExistence type="inferred from homology"/>
<dbReference type="InterPro" id="IPR005126">
    <property type="entry name" value="NapC/NirT_cyt_c_N"/>
</dbReference>
<evidence type="ECO:0000256" key="11">
    <source>
        <dbReference type="ARBA" id="ARBA00023136"/>
    </source>
</evidence>
<keyword evidence="4" id="KW-1003">Cell membrane</keyword>
<evidence type="ECO:0000256" key="8">
    <source>
        <dbReference type="ARBA" id="ARBA00022982"/>
    </source>
</evidence>
<feature type="binding site" evidence="13">
    <location>
        <position position="67"/>
    </location>
    <ligand>
        <name>a menaquinol</name>
        <dbReference type="ChEBI" id="CHEBI:18151"/>
    </ligand>
</feature>
<dbReference type="Proteomes" id="UP000434052">
    <property type="component" value="Unassembled WGS sequence"/>
</dbReference>
<dbReference type="InterPro" id="IPR038266">
    <property type="entry name" value="NapC/NirT_cytc_sf"/>
</dbReference>
<comment type="PTM">
    <text evidence="12">Binds 4 heme groups per subunit.</text>
</comment>
<dbReference type="PANTHER" id="PTHR30333:SF1">
    <property type="entry name" value="CYTOCHROME C-TYPE PROTEIN NAPC"/>
    <property type="match status" value="1"/>
</dbReference>
<keyword evidence="6" id="KW-0812">Transmembrane</keyword>
<feature type="binding site" description="axial binding residue" evidence="14">
    <location>
        <position position="166"/>
    </location>
    <ligand>
        <name>heme</name>
        <dbReference type="ChEBI" id="CHEBI:30413"/>
        <label>2</label>
    </ligand>
    <ligandPart>
        <name>Fe</name>
        <dbReference type="ChEBI" id="CHEBI:18248"/>
    </ligandPart>
</feature>
<evidence type="ECO:0000256" key="9">
    <source>
        <dbReference type="ARBA" id="ARBA00022989"/>
    </source>
</evidence>
<feature type="binding site" description="axial binding residue" evidence="14">
    <location>
        <position position="71"/>
    </location>
    <ligand>
        <name>heme</name>
        <dbReference type="ChEBI" id="CHEBI:30413"/>
        <label>2</label>
    </ligand>
    <ligandPart>
        <name>Fe</name>
        <dbReference type="ChEBI" id="CHEBI:18248"/>
    </ligandPart>
</feature>
<dbReference type="InterPro" id="IPR051174">
    <property type="entry name" value="Cytochrome_c-type_ET"/>
</dbReference>
<name>A0A6P1ZDG1_9BACT</name>
<feature type="binding site" description="covalent" evidence="13">
    <location>
        <position position="122"/>
    </location>
    <ligand>
        <name>heme</name>
        <dbReference type="ChEBI" id="CHEBI:30413"/>
        <label>3</label>
    </ligand>
</feature>
<keyword evidence="10 12" id="KW-0408">Iron</keyword>
<dbReference type="AlphaFoldDB" id="A0A6P1ZDG1"/>
<feature type="binding site" description="covalent" evidence="13">
    <location>
        <position position="70"/>
    </location>
    <ligand>
        <name>heme</name>
        <dbReference type="ChEBI" id="CHEBI:30413"/>
        <label>2</label>
    </ligand>
</feature>
<keyword evidence="8 12" id="KW-0249">Electron transport</keyword>
<evidence type="ECO:0000313" key="19">
    <source>
        <dbReference type="Proteomes" id="UP000503251"/>
    </source>
</evidence>
<protein>
    <recommendedName>
        <fullName evidence="12">Cytochrome c-type protein</fullName>
    </recommendedName>
</protein>
<sequence length="197" mass="21849">MTRLAKPLVLIVVGMLIAMPLIAATYEAMVVTSTPGFCGYCHEIKPAVDAWRASAHVNNQRGLVANCMDCHLPPPENTINFFAMKTYHGLKDVTFHVLDGAEGYDKEEARQGMYKSLDNETCLRCHENILFMPKSRGAMLAHRSVVNPRPGAQPHKCIDCHYDLVHTPKQMVEYAQLRTLPYQAKGLRTLPTAGGGL</sequence>
<comment type="subcellular location">
    <subcellularLocation>
        <location evidence="1">Cell membrane</location>
        <topology evidence="1">Single-pass membrane protein</topology>
    </subcellularLocation>
</comment>
<evidence type="ECO:0000256" key="7">
    <source>
        <dbReference type="ARBA" id="ARBA00022723"/>
    </source>
</evidence>
<evidence type="ECO:0000313" key="17">
    <source>
        <dbReference type="EMBL" id="TVM31389.1"/>
    </source>
</evidence>
<feature type="domain" description="NapC/NirT cytochrome c N-terminal" evidence="15">
    <location>
        <begin position="7"/>
        <end position="170"/>
    </location>
</feature>
<dbReference type="GO" id="GO:0009061">
    <property type="term" value="P:anaerobic respiration"/>
    <property type="evidence" value="ECO:0007669"/>
    <property type="project" value="TreeGrafter"/>
</dbReference>
<dbReference type="GO" id="GO:0019333">
    <property type="term" value="P:denitrification pathway"/>
    <property type="evidence" value="ECO:0007669"/>
    <property type="project" value="InterPro"/>
</dbReference>
<evidence type="ECO:0000256" key="4">
    <source>
        <dbReference type="ARBA" id="ARBA00022475"/>
    </source>
</evidence>
<dbReference type="InterPro" id="IPR024717">
    <property type="entry name" value="NapC/NirT/NrfH"/>
</dbReference>
<dbReference type="RefSeq" id="WP_144306890.1">
    <property type="nucleotide sequence ID" value="NZ_CP039543.1"/>
</dbReference>
<dbReference type="SUPFAM" id="SSF48695">
    <property type="entry name" value="Multiheme cytochromes"/>
    <property type="match status" value="1"/>
</dbReference>
<dbReference type="EMBL" id="CP039543">
    <property type="protein sequence ID" value="QJT10992.1"/>
    <property type="molecule type" value="Genomic_DNA"/>
</dbReference>
<feature type="binding site" description="covalent" evidence="13">
    <location>
        <position position="157"/>
    </location>
    <ligand>
        <name>heme</name>
        <dbReference type="ChEBI" id="CHEBI:30413"/>
        <label>4</label>
    </ligand>
</feature>
<evidence type="ECO:0000256" key="10">
    <source>
        <dbReference type="ARBA" id="ARBA00023004"/>
    </source>
</evidence>
<evidence type="ECO:0000259" key="15">
    <source>
        <dbReference type="Pfam" id="PF03264"/>
    </source>
</evidence>
<keyword evidence="5 12" id="KW-0349">Heme</keyword>
<feature type="binding site" description="axial binding residue" evidence="14">
    <location>
        <position position="126"/>
    </location>
    <ligand>
        <name>heme</name>
        <dbReference type="ChEBI" id="CHEBI:30413"/>
        <label>3</label>
    </ligand>
    <ligandPart>
        <name>Fe</name>
        <dbReference type="ChEBI" id="CHEBI:18248"/>
    </ligandPart>
</feature>
<evidence type="ECO:0000256" key="2">
    <source>
        <dbReference type="ARBA" id="ARBA00007395"/>
    </source>
</evidence>
<feature type="binding site" description="axial binding residue" evidence="14">
    <location>
        <position position="92"/>
    </location>
    <ligand>
        <name>heme</name>
        <dbReference type="ChEBI" id="CHEBI:30413"/>
        <label>1</label>
    </ligand>
    <ligandPart>
        <name>Fe</name>
        <dbReference type="ChEBI" id="CHEBI:18248"/>
    </ligandPart>
</feature>
<keyword evidence="7 12" id="KW-0479">Metal-binding</keyword>
<evidence type="ECO:0000256" key="6">
    <source>
        <dbReference type="ARBA" id="ARBA00022692"/>
    </source>
</evidence>
<evidence type="ECO:0000313" key="16">
    <source>
        <dbReference type="EMBL" id="QJT10992.1"/>
    </source>
</evidence>
<feature type="binding site" description="covalent" evidence="13">
    <location>
        <position position="125"/>
    </location>
    <ligand>
        <name>heme</name>
        <dbReference type="ChEBI" id="CHEBI:30413"/>
        <label>3</label>
    </ligand>
</feature>
<dbReference type="GO" id="GO:0009055">
    <property type="term" value="F:electron transfer activity"/>
    <property type="evidence" value="ECO:0007669"/>
    <property type="project" value="TreeGrafter"/>
</dbReference>
<feature type="binding site" evidence="13">
    <location>
        <position position="92"/>
    </location>
    <ligand>
        <name>a menaquinol</name>
        <dbReference type="ChEBI" id="CHEBI:18151"/>
    </ligand>
</feature>
<evidence type="ECO:0000256" key="5">
    <source>
        <dbReference type="ARBA" id="ARBA00022617"/>
    </source>
</evidence>
<gene>
    <name evidence="17" type="ORF">DQK91_18510</name>
    <name evidence="16" type="ORF">E8L03_19660</name>
</gene>
<reference evidence="17 18" key="1">
    <citation type="submission" date="2018-06" db="EMBL/GenBank/DDBJ databases">
        <title>Complete genome of Desulfovibrio marinus P48SEP.</title>
        <authorList>
            <person name="Crispim J.S."/>
            <person name="Vidigal P.M.P."/>
            <person name="Silva L.C.F."/>
            <person name="Araujo L.C."/>
            <person name="Laguardia C.N."/>
            <person name="Dias R.S."/>
            <person name="Sousa M.P."/>
            <person name="Paula S.O."/>
            <person name="Silva C."/>
        </authorList>
    </citation>
    <scope>NUCLEOTIDE SEQUENCE [LARGE SCALE GENOMIC DNA]</scope>
    <source>
        <strain evidence="17 18">P48SEP</strain>
    </source>
</reference>
<keyword evidence="19" id="KW-1185">Reference proteome</keyword>
<reference evidence="16 19" key="2">
    <citation type="submission" date="2019-04" db="EMBL/GenBank/DDBJ databases">
        <title>Isolation and culture of sulfate reducing bacteria from the cold seep of the South China Sea.</title>
        <authorList>
            <person name="Sun C."/>
            <person name="Liu R."/>
        </authorList>
    </citation>
    <scope>NUCLEOTIDE SEQUENCE [LARGE SCALE GENOMIC DNA]</scope>
    <source>
        <strain evidence="16 19">CS1</strain>
    </source>
</reference>
<dbReference type="OrthoDB" id="9782159at2"/>
<feature type="binding site" description="axial binding residue" evidence="14">
    <location>
        <position position="161"/>
    </location>
    <ligand>
        <name>heme</name>
        <dbReference type="ChEBI" id="CHEBI:30413"/>
        <label>4</label>
    </ligand>
    <ligandPart>
        <name>Fe</name>
        <dbReference type="ChEBI" id="CHEBI:18248"/>
    </ligandPart>
</feature>
<feature type="binding site" description="covalent" evidence="13">
    <location>
        <position position="160"/>
    </location>
    <ligand>
        <name>heme</name>
        <dbReference type="ChEBI" id="CHEBI:30413"/>
        <label>4</label>
    </ligand>
</feature>
<evidence type="ECO:0000256" key="3">
    <source>
        <dbReference type="ARBA" id="ARBA00022448"/>
    </source>
</evidence>
<dbReference type="InterPro" id="IPR036280">
    <property type="entry name" value="Multihaem_cyt_sf"/>
</dbReference>
<dbReference type="Pfam" id="PF03264">
    <property type="entry name" value="Cytochrom_NNT"/>
    <property type="match status" value="1"/>
</dbReference>
<accession>A0A6P1ZDG1</accession>
<dbReference type="PANTHER" id="PTHR30333">
    <property type="entry name" value="CYTOCHROME C-TYPE PROTEIN"/>
    <property type="match status" value="1"/>
</dbReference>
<comment type="similarity">
    <text evidence="2">Belongs to the NapC/NirT/NrfH family.</text>
</comment>